<reference evidence="1 2" key="1">
    <citation type="submission" date="2023-08" db="EMBL/GenBank/DDBJ databases">
        <authorList>
            <person name="Beyer A.R."/>
            <person name="Cuttino I."/>
            <person name="Clifton D.R."/>
            <person name="Poitier J.S."/>
            <person name="White J."/>
            <person name="Ko C."/>
            <person name="Russell D.A."/>
            <person name="Jacobs-Sera D."/>
            <person name="Hatfull G.F."/>
        </authorList>
    </citation>
    <scope>NUCLEOTIDE SEQUENCE [LARGE SCALE GENOMIC DNA]</scope>
</reference>
<evidence type="ECO:0000313" key="2">
    <source>
        <dbReference type="Proteomes" id="UP001304441"/>
    </source>
</evidence>
<keyword evidence="2" id="KW-1185">Reference proteome</keyword>
<accession>A0AA96HWF0</accession>
<protein>
    <submittedName>
        <fullName evidence="1">Uncharacterized protein</fullName>
    </submittedName>
</protein>
<evidence type="ECO:0000313" key="1">
    <source>
        <dbReference type="EMBL" id="WNO25843.1"/>
    </source>
</evidence>
<gene>
    <name evidence="1" type="primary">21</name>
    <name evidence="1" type="ORF">SEA_ALTADENA_21</name>
</gene>
<proteinExistence type="predicted"/>
<dbReference type="Proteomes" id="UP001304441">
    <property type="component" value="Segment"/>
</dbReference>
<name>A0AA96HWF0_9CAUD</name>
<sequence length="133" mass="13141">MGVWGGLLVGPVVALVDSLVQTGAEADELVAALPGPRLHLSEALAASAAGYGLALPGVDDRALEALRRYGIPAAELGFGVVGATAAGALALGAGGGRTVESVGDVLGIVAAPEAGRYVELWEIPGAVYLRGVK</sequence>
<dbReference type="EMBL" id="OR521058">
    <property type="protein sequence ID" value="WNO25843.1"/>
    <property type="molecule type" value="Genomic_DNA"/>
</dbReference>
<organism evidence="1 2">
    <name type="scientific">Arthrobacter phage Altadena</name>
    <dbReference type="NCBI Taxonomy" id="3059064"/>
    <lineage>
        <taxon>Viruses</taxon>
        <taxon>Duplodnaviria</taxon>
        <taxon>Heunggongvirae</taxon>
        <taxon>Uroviricota</taxon>
        <taxon>Caudoviricetes</taxon>
        <taxon>Berryhillviridae</taxon>
        <taxon>Altadenavirus</taxon>
        <taxon>Altadenavirus altadena</taxon>
    </lineage>
</organism>